<proteinExistence type="predicted"/>
<name>A0A7X1KPH5_9SPHN</name>
<feature type="signal peptide" evidence="2">
    <location>
        <begin position="1"/>
        <end position="21"/>
    </location>
</feature>
<comment type="caution">
    <text evidence="4">The sequence shown here is derived from an EMBL/GenBank/DDBJ whole genome shotgun (WGS) entry which is preliminary data.</text>
</comment>
<evidence type="ECO:0000259" key="3">
    <source>
        <dbReference type="Pfam" id="PF07589"/>
    </source>
</evidence>
<evidence type="ECO:0000313" key="5">
    <source>
        <dbReference type="Proteomes" id="UP000551327"/>
    </source>
</evidence>
<evidence type="ECO:0000313" key="4">
    <source>
        <dbReference type="EMBL" id="MBC2668473.1"/>
    </source>
</evidence>
<dbReference type="AlphaFoldDB" id="A0A7X1KPH5"/>
<reference evidence="4 5" key="1">
    <citation type="submission" date="2020-08" db="EMBL/GenBank/DDBJ databases">
        <title>The genome sequence of type strain Novosphingobium piscinae KCTC 42194.</title>
        <authorList>
            <person name="Liu Y."/>
        </authorList>
    </citation>
    <scope>NUCLEOTIDE SEQUENCE [LARGE SCALE GENOMIC DNA]</scope>
    <source>
        <strain evidence="4 5">KCTC 42194</strain>
    </source>
</reference>
<dbReference type="InterPro" id="IPR013424">
    <property type="entry name" value="Ice-binding_C"/>
</dbReference>
<sequence>MLIMGKIKLALIGLVGSFAFAAPTLAAELVGQNVTYCTNSVYFGAVSLDPSQCNNVNVSTFGTKTISTSEVEIILGSNRFVDLTNGLITITYNSTGSASPDLFVLTGLSGIGGLSLISDNLGLETTFSSTAIGLLVSGNPGGPGVARFAVASADAVPEPTTWLMMLLGFGLIGGAMRVAKRSQKNVRLA</sequence>
<feature type="domain" description="Ice-binding protein C-terminal" evidence="3">
    <location>
        <begin position="155"/>
        <end position="177"/>
    </location>
</feature>
<evidence type="ECO:0000256" key="1">
    <source>
        <dbReference type="SAM" id="Phobius"/>
    </source>
</evidence>
<dbReference type="Pfam" id="PF07589">
    <property type="entry name" value="PEP-CTERM"/>
    <property type="match status" value="1"/>
</dbReference>
<organism evidence="4 5">
    <name type="scientific">Novosphingobium piscinae</name>
    <dbReference type="NCBI Taxonomy" id="1507448"/>
    <lineage>
        <taxon>Bacteria</taxon>
        <taxon>Pseudomonadati</taxon>
        <taxon>Pseudomonadota</taxon>
        <taxon>Alphaproteobacteria</taxon>
        <taxon>Sphingomonadales</taxon>
        <taxon>Sphingomonadaceae</taxon>
        <taxon>Novosphingobium</taxon>
    </lineage>
</organism>
<accession>A0A7X1KPH5</accession>
<keyword evidence="1" id="KW-0812">Transmembrane</keyword>
<feature type="transmembrane region" description="Helical" evidence="1">
    <location>
        <begin position="162"/>
        <end position="179"/>
    </location>
</feature>
<evidence type="ECO:0000256" key="2">
    <source>
        <dbReference type="SAM" id="SignalP"/>
    </source>
</evidence>
<keyword evidence="2" id="KW-0732">Signal</keyword>
<keyword evidence="1" id="KW-0472">Membrane</keyword>
<feature type="chain" id="PRO_5031366819" evidence="2">
    <location>
        <begin position="22"/>
        <end position="189"/>
    </location>
</feature>
<protein>
    <submittedName>
        <fullName evidence="4">PEP-CTERM sorting domain-containing protein</fullName>
    </submittedName>
</protein>
<dbReference type="NCBIfam" id="TIGR02595">
    <property type="entry name" value="PEP_CTERM"/>
    <property type="match status" value="1"/>
</dbReference>
<gene>
    <name evidence="4" type="ORF">H7F53_04875</name>
</gene>
<dbReference type="EMBL" id="JACLAX010000003">
    <property type="protein sequence ID" value="MBC2668473.1"/>
    <property type="molecule type" value="Genomic_DNA"/>
</dbReference>
<keyword evidence="5" id="KW-1185">Reference proteome</keyword>
<keyword evidence="1" id="KW-1133">Transmembrane helix</keyword>
<dbReference type="NCBIfam" id="NF035944">
    <property type="entry name" value="PEPxxWA-CTERM"/>
    <property type="match status" value="1"/>
</dbReference>
<dbReference type="Proteomes" id="UP000551327">
    <property type="component" value="Unassembled WGS sequence"/>
</dbReference>